<keyword evidence="1" id="KW-0812">Transmembrane</keyword>
<name>A0A7Y2L8H9_9THEO</name>
<protein>
    <submittedName>
        <fullName evidence="2">Tad domain-containing protein</fullName>
    </submittedName>
</protein>
<keyword evidence="1" id="KW-1133">Transmembrane helix</keyword>
<evidence type="ECO:0000313" key="3">
    <source>
        <dbReference type="Proteomes" id="UP000529861"/>
    </source>
</evidence>
<feature type="transmembrane region" description="Helical" evidence="1">
    <location>
        <begin position="14"/>
        <end position="40"/>
    </location>
</feature>
<dbReference type="Proteomes" id="UP000529861">
    <property type="component" value="Unassembled WGS sequence"/>
</dbReference>
<organism evidence="2 3">
    <name type="scientific">Caldanaerobacter subterraneus</name>
    <dbReference type="NCBI Taxonomy" id="911092"/>
    <lineage>
        <taxon>Bacteria</taxon>
        <taxon>Bacillati</taxon>
        <taxon>Bacillota</taxon>
        <taxon>Clostridia</taxon>
        <taxon>Thermoanaerobacterales</taxon>
        <taxon>Thermoanaerobacteraceae</taxon>
        <taxon>Caldanaerobacter</taxon>
    </lineage>
</organism>
<evidence type="ECO:0000256" key="1">
    <source>
        <dbReference type="SAM" id="Phobius"/>
    </source>
</evidence>
<gene>
    <name evidence="2" type="ORF">HKI81_10125</name>
</gene>
<comment type="caution">
    <text evidence="2">The sequence shown here is derived from an EMBL/GenBank/DDBJ whole genome shotgun (WGS) entry which is preliminary data.</text>
</comment>
<sequence>MINIRRIFNEKGDIYLFLLVGIVPIILIMVMITVGVFSFYHARSQMQNLLDVSVTSAVNDAMNDMYRQEYKGKISSDYVREKIYNYLERNFKLNTDLTPKKESILTNPLVIEYLHIQESPPKVEIEVSSIRSITIWSGMSVSIPVPAKTIVENIRTDGK</sequence>
<reference evidence="2 3" key="1">
    <citation type="submission" date="2020-04" db="EMBL/GenBank/DDBJ databases">
        <title>Draft genome sequence of Caldanaerobacter sunterraneus. strain 1523vc isolated from Griffin hot spring, Kamchatka, Russia.</title>
        <authorList>
            <person name="Toshchakov S.V."/>
            <person name="Podosokorskaya O.A."/>
            <person name="Kublanov I.V."/>
            <person name="Korzhenkov A."/>
            <person name="Patrushev M.V."/>
        </authorList>
    </citation>
    <scope>NUCLEOTIDE SEQUENCE [LARGE SCALE GENOMIC DNA]</scope>
    <source>
        <strain evidence="2 3">1523vc</strain>
    </source>
</reference>
<proteinExistence type="predicted"/>
<keyword evidence="1" id="KW-0472">Membrane</keyword>
<dbReference type="EMBL" id="JABEQB010000031">
    <property type="protein sequence ID" value="NNG67565.1"/>
    <property type="molecule type" value="Genomic_DNA"/>
</dbReference>
<dbReference type="AlphaFoldDB" id="A0A7Y2L8H9"/>
<accession>A0A7Y2L8H9</accession>
<evidence type="ECO:0000313" key="2">
    <source>
        <dbReference type="EMBL" id="NNG67565.1"/>
    </source>
</evidence>